<dbReference type="EMBL" id="JADQDM010000003">
    <property type="protein sequence ID" value="MBF9221439.1"/>
    <property type="molecule type" value="Genomic_DNA"/>
</dbReference>
<name>A0ABS0I3B1_9BACT</name>
<evidence type="ECO:0000256" key="1">
    <source>
        <dbReference type="SAM" id="MobiDB-lite"/>
    </source>
</evidence>
<accession>A0ABS0I3B1</accession>
<feature type="region of interest" description="Disordered" evidence="1">
    <location>
        <begin position="138"/>
        <end position="160"/>
    </location>
</feature>
<dbReference type="Gene3D" id="2.60.40.1120">
    <property type="entry name" value="Carboxypeptidase-like, regulatory domain"/>
    <property type="match status" value="1"/>
</dbReference>
<dbReference type="Pfam" id="PF13620">
    <property type="entry name" value="CarboxypepD_reg"/>
    <property type="match status" value="1"/>
</dbReference>
<proteinExistence type="predicted"/>
<dbReference type="InterPro" id="IPR008969">
    <property type="entry name" value="CarboxyPept-like_regulatory"/>
</dbReference>
<evidence type="ECO:0000313" key="3">
    <source>
        <dbReference type="Proteomes" id="UP000618931"/>
    </source>
</evidence>
<dbReference type="Proteomes" id="UP000618931">
    <property type="component" value="Unassembled WGS sequence"/>
</dbReference>
<dbReference type="RefSeq" id="WP_196292881.1">
    <property type="nucleotide sequence ID" value="NZ_JADQDM010000003.1"/>
</dbReference>
<reference evidence="2 3" key="1">
    <citation type="submission" date="2020-11" db="EMBL/GenBank/DDBJ databases">
        <authorList>
            <person name="Kim M.K."/>
        </authorList>
    </citation>
    <scope>NUCLEOTIDE SEQUENCE [LARGE SCALE GENOMIC DNA]</scope>
    <source>
        <strain evidence="2 3">BT662</strain>
    </source>
</reference>
<feature type="region of interest" description="Disordered" evidence="1">
    <location>
        <begin position="1"/>
        <end position="51"/>
    </location>
</feature>
<keyword evidence="3" id="KW-1185">Reference proteome</keyword>
<organism evidence="2 3">
    <name type="scientific">Hymenobacter ruricola</name>
    <dbReference type="NCBI Taxonomy" id="2791023"/>
    <lineage>
        <taxon>Bacteria</taxon>
        <taxon>Pseudomonadati</taxon>
        <taxon>Bacteroidota</taxon>
        <taxon>Cytophagia</taxon>
        <taxon>Cytophagales</taxon>
        <taxon>Hymenobacteraceae</taxon>
        <taxon>Hymenobacter</taxon>
    </lineage>
</organism>
<feature type="compositionally biased region" description="Pro residues" evidence="1">
    <location>
        <begin position="19"/>
        <end position="34"/>
    </location>
</feature>
<protein>
    <submittedName>
        <fullName evidence="2">Carboxypeptidase regulatory-like domain-containing protein</fullName>
    </submittedName>
</protein>
<dbReference type="SUPFAM" id="SSF49464">
    <property type="entry name" value="Carboxypeptidase regulatory domain-like"/>
    <property type="match status" value="1"/>
</dbReference>
<sequence>MALSLAAGSVQAQQRPPRGATPPPAQPAPAPPAATPTASAELPAPTPPDAEELGCRVLTGRVTDQLNHPLTGATVLVRTRTTRGFNIEPSITNSEGQYMLSAKQPIPRNAVLEISAGGYTTFAQPLANCQPVDASLEPLPGTRFKNDGRIKKTSASGKIH</sequence>
<comment type="caution">
    <text evidence="2">The sequence shown here is derived from an EMBL/GenBank/DDBJ whole genome shotgun (WGS) entry which is preliminary data.</text>
</comment>
<evidence type="ECO:0000313" key="2">
    <source>
        <dbReference type="EMBL" id="MBF9221439.1"/>
    </source>
</evidence>
<gene>
    <name evidence="2" type="ORF">I2H31_10015</name>
</gene>